<proteinExistence type="predicted"/>
<organism evidence="2 3">
    <name type="scientific">Phrynocephalus forsythii</name>
    <dbReference type="NCBI Taxonomy" id="171643"/>
    <lineage>
        <taxon>Eukaryota</taxon>
        <taxon>Metazoa</taxon>
        <taxon>Chordata</taxon>
        <taxon>Craniata</taxon>
        <taxon>Vertebrata</taxon>
        <taxon>Euteleostomi</taxon>
        <taxon>Lepidosauria</taxon>
        <taxon>Squamata</taxon>
        <taxon>Bifurcata</taxon>
        <taxon>Unidentata</taxon>
        <taxon>Episquamata</taxon>
        <taxon>Toxicofera</taxon>
        <taxon>Iguania</taxon>
        <taxon>Acrodonta</taxon>
        <taxon>Agamidae</taxon>
        <taxon>Agaminae</taxon>
        <taxon>Phrynocephalus</taxon>
    </lineage>
</organism>
<reference evidence="2" key="1">
    <citation type="journal article" date="2023" name="DNA Res.">
        <title>Chromosome-level genome assembly of Phrynocephalus forsythii using third-generation DNA sequencing and Hi-C analysis.</title>
        <authorList>
            <person name="Qi Y."/>
            <person name="Zhao W."/>
            <person name="Zhao Y."/>
            <person name="Niu C."/>
            <person name="Cao S."/>
            <person name="Zhang Y."/>
        </authorList>
    </citation>
    <scope>NUCLEOTIDE SEQUENCE</scope>
    <source>
        <tissue evidence="2">Muscle</tissue>
    </source>
</reference>
<evidence type="ECO:0000313" key="3">
    <source>
        <dbReference type="Proteomes" id="UP001142489"/>
    </source>
</evidence>
<name>A0A9Q0XXQ3_9SAUR</name>
<comment type="caution">
    <text evidence="2">The sequence shown here is derived from an EMBL/GenBank/DDBJ whole genome shotgun (WGS) entry which is preliminary data.</text>
</comment>
<feature type="compositionally biased region" description="Basic and acidic residues" evidence="1">
    <location>
        <begin position="25"/>
        <end position="50"/>
    </location>
</feature>
<feature type="region of interest" description="Disordered" evidence="1">
    <location>
        <begin position="1"/>
        <end position="98"/>
    </location>
</feature>
<protein>
    <submittedName>
        <fullName evidence="2">Uncharacterized protein</fullName>
    </submittedName>
</protein>
<evidence type="ECO:0000313" key="2">
    <source>
        <dbReference type="EMBL" id="KAJ7332240.1"/>
    </source>
</evidence>
<evidence type="ECO:0000256" key="1">
    <source>
        <dbReference type="SAM" id="MobiDB-lite"/>
    </source>
</evidence>
<dbReference type="EMBL" id="JAPFRF010000005">
    <property type="protein sequence ID" value="KAJ7332240.1"/>
    <property type="molecule type" value="Genomic_DNA"/>
</dbReference>
<dbReference type="Proteomes" id="UP001142489">
    <property type="component" value="Unassembled WGS sequence"/>
</dbReference>
<keyword evidence="3" id="KW-1185">Reference proteome</keyword>
<gene>
    <name evidence="2" type="ORF">JRQ81_014420</name>
</gene>
<accession>A0A9Q0XXQ3</accession>
<dbReference type="AlphaFoldDB" id="A0A9Q0XXQ3"/>
<sequence length="98" mass="10823">MLGTSNASMHPRSSAGKKKIPFLYLERDARRGENRSSCEKSWRTRDKEEPDPQAGRGKPEGSWRSSNDLPGRLDSPLKKSLPSAHGCPVSVPSATLYQ</sequence>